<comment type="caution">
    <text evidence="2">The sequence shown here is derived from an EMBL/GenBank/DDBJ whole genome shotgun (WGS) entry which is preliminary data.</text>
</comment>
<dbReference type="InterPro" id="IPR011047">
    <property type="entry name" value="Quinoprotein_ADH-like_sf"/>
</dbReference>
<keyword evidence="3" id="KW-1185">Reference proteome</keyword>
<sequence>MGEFKVHHVRFMSHKPLAIHCMAFEKTSKRLALSRSDGSVEIWSKPDNWLQEKVISVCEERSVEGLVWLDRRLFSVGLDSNVVEYDLATLQIKRQAPSFAGAMWCVTKDEEEHQLAAGTEDGCVVLFDASNDDLQYLRAFDKLEGRILCIAWHAGESVIVTGGPDNIRIWGVKSGHALQRILLGGKDTTVWCLAVTSDLTIISGDSRGKISFWNGKQGTRITHFQSHKADVLTLCVDEEETSVFCSGVDPLVVQYSYMAPSANSGWRSWVRTSCHTYHTHDVRASVVADAHVVTGGMDTNIIVSQTAGGKKRKFTKIPAIPSQSMVSVAKDTGLLLLRHPTFLELWRLGSTKAESDVNGDILPLRTSQLKLLQLQARSGERIACSAISQDGTVVAFSDQEKLRVHKLTLAELKSLTPSVAVARLSLPSKDNIHAAQRLVISPDKHLLVAASSSGSLQIWDISDDTGCRLAHTIPPADSSETCKQSFTNLCVSDNSKFAATSDTDGNVKLYNIKEGEVVCALPTLTQQATALAFTPASRTLLVTYSNHTVYEFDVSKEEYTAWSRDNSHRFPDQWLRQRGCLRGVTSQPADPHRLLLHNEQTIFVINRQLPMPESNYSLLSKGNKGDSPRALIACSKYKFLLHVDCLSEDTLVVVECTPIAIQDSLQQPLQQKKFGT</sequence>
<dbReference type="Gene3D" id="2.130.10.10">
    <property type="entry name" value="YVTN repeat-like/Quinoprotein amine dehydrogenase"/>
    <property type="match status" value="2"/>
</dbReference>
<dbReference type="Proteomes" id="UP001374579">
    <property type="component" value="Unassembled WGS sequence"/>
</dbReference>
<evidence type="ECO:0000313" key="3">
    <source>
        <dbReference type="Proteomes" id="UP001374579"/>
    </source>
</evidence>
<dbReference type="InterPro" id="IPR001680">
    <property type="entry name" value="WD40_rpt"/>
</dbReference>
<evidence type="ECO:0008006" key="4">
    <source>
        <dbReference type="Google" id="ProtNLM"/>
    </source>
</evidence>
<gene>
    <name evidence="2" type="ORF">V1264_000033</name>
</gene>
<dbReference type="Pfam" id="PF00400">
    <property type="entry name" value="WD40"/>
    <property type="match status" value="2"/>
</dbReference>
<dbReference type="GO" id="GO:0032040">
    <property type="term" value="C:small-subunit processome"/>
    <property type="evidence" value="ECO:0007669"/>
    <property type="project" value="TreeGrafter"/>
</dbReference>
<proteinExistence type="predicted"/>
<dbReference type="AlphaFoldDB" id="A0AAN9BXY0"/>
<accession>A0AAN9BXY0</accession>
<keyword evidence="1" id="KW-0853">WD repeat</keyword>
<dbReference type="GO" id="GO:0030686">
    <property type="term" value="C:90S preribosome"/>
    <property type="evidence" value="ECO:0007669"/>
    <property type="project" value="InterPro"/>
</dbReference>
<dbReference type="GO" id="GO:0003723">
    <property type="term" value="F:RNA binding"/>
    <property type="evidence" value="ECO:0007669"/>
    <property type="project" value="TreeGrafter"/>
</dbReference>
<dbReference type="GO" id="GO:0034455">
    <property type="term" value="C:t-UTP complex"/>
    <property type="evidence" value="ECO:0007669"/>
    <property type="project" value="TreeGrafter"/>
</dbReference>
<evidence type="ECO:0000256" key="1">
    <source>
        <dbReference type="PROSITE-ProRule" id="PRU00221"/>
    </source>
</evidence>
<dbReference type="SUPFAM" id="SSF50998">
    <property type="entry name" value="Quinoprotein alcohol dehydrogenase-like"/>
    <property type="match status" value="1"/>
</dbReference>
<dbReference type="EMBL" id="JBAMIC010000001">
    <property type="protein sequence ID" value="KAK7113872.1"/>
    <property type="molecule type" value="Genomic_DNA"/>
</dbReference>
<dbReference type="PANTHER" id="PTHR44163">
    <property type="entry name" value="U3 SMALL NUCLEOLAR RNA-ASSOCIATED PROTEIN 4 HOMOLOG"/>
    <property type="match status" value="1"/>
</dbReference>
<evidence type="ECO:0000313" key="2">
    <source>
        <dbReference type="EMBL" id="KAK7113872.1"/>
    </source>
</evidence>
<dbReference type="GO" id="GO:0000462">
    <property type="term" value="P:maturation of SSU-rRNA from tricistronic rRNA transcript (SSU-rRNA, 5.8S rRNA, LSU-rRNA)"/>
    <property type="evidence" value="ECO:0007669"/>
    <property type="project" value="InterPro"/>
</dbReference>
<organism evidence="2 3">
    <name type="scientific">Littorina saxatilis</name>
    <dbReference type="NCBI Taxonomy" id="31220"/>
    <lineage>
        <taxon>Eukaryota</taxon>
        <taxon>Metazoa</taxon>
        <taxon>Spiralia</taxon>
        <taxon>Lophotrochozoa</taxon>
        <taxon>Mollusca</taxon>
        <taxon>Gastropoda</taxon>
        <taxon>Caenogastropoda</taxon>
        <taxon>Littorinimorpha</taxon>
        <taxon>Littorinoidea</taxon>
        <taxon>Littorinidae</taxon>
        <taxon>Littorina</taxon>
    </lineage>
</organism>
<dbReference type="InterPro" id="IPR046351">
    <property type="entry name" value="UTP4"/>
</dbReference>
<name>A0AAN9BXY0_9CAEN</name>
<dbReference type="SMART" id="SM00320">
    <property type="entry name" value="WD40"/>
    <property type="match status" value="9"/>
</dbReference>
<protein>
    <recommendedName>
        <fullName evidence="4">Cirhin</fullName>
    </recommendedName>
</protein>
<dbReference type="InterPro" id="IPR015943">
    <property type="entry name" value="WD40/YVTN_repeat-like_dom_sf"/>
</dbReference>
<reference evidence="2 3" key="1">
    <citation type="submission" date="2024-02" db="EMBL/GenBank/DDBJ databases">
        <title>Chromosome-scale genome assembly of the rough periwinkle Littorina saxatilis.</title>
        <authorList>
            <person name="De Jode A."/>
            <person name="Faria R."/>
            <person name="Formenti G."/>
            <person name="Sims Y."/>
            <person name="Smith T.P."/>
            <person name="Tracey A."/>
            <person name="Wood J.M.D."/>
            <person name="Zagrodzka Z.B."/>
            <person name="Johannesson K."/>
            <person name="Butlin R.K."/>
            <person name="Leder E.H."/>
        </authorList>
    </citation>
    <scope>NUCLEOTIDE SEQUENCE [LARGE SCALE GENOMIC DNA]</scope>
    <source>
        <strain evidence="2">Snail1</strain>
        <tissue evidence="2">Muscle</tissue>
    </source>
</reference>
<feature type="repeat" description="WD" evidence="1">
    <location>
        <begin position="438"/>
        <end position="462"/>
    </location>
</feature>
<dbReference type="PANTHER" id="PTHR44163:SF1">
    <property type="entry name" value="U3 SMALL NUCLEOLAR RNA-ASSOCIATED PROTEIN 4 HOMOLOG"/>
    <property type="match status" value="1"/>
</dbReference>
<dbReference type="PROSITE" id="PS50082">
    <property type="entry name" value="WD_REPEATS_2"/>
    <property type="match status" value="1"/>
</dbReference>